<protein>
    <submittedName>
        <fullName evidence="1">DUF4365 domain-containing protein</fullName>
    </submittedName>
</protein>
<proteinExistence type="predicted"/>
<name>A0AC61NII5_9BACT</name>
<accession>A0AC61NII5</accession>
<gene>
    <name evidence="1" type="ORF">K4L44_06820</name>
</gene>
<sequence>MGNNFFTNIDIFEEYIANNNVLFHRFDTHKNGIDGIVEVIKDEKTTNHQFGISILEIEEHKQDKNFVTVDITKNKEYFKSFDLPIILIVMSNKSEEGFWIDITKLKDSMSSEIVIPKQAKHVFNKTTSSKILIDYFVNNRSKYLEIVKALDSIYFKCLRSLLEDMFGVIDIAIPSILKYENLESLLEEESFTLHLKQSTGNKYNDVMRIKKSKEYIQAENLPPISKTESVINLNGNSPFYFKTKSNHIFTTKDNYKLYCKWYRILKFRFD</sequence>
<dbReference type="Proteomes" id="UP000826212">
    <property type="component" value="Chromosome"/>
</dbReference>
<evidence type="ECO:0000313" key="2">
    <source>
        <dbReference type="Proteomes" id="UP000826212"/>
    </source>
</evidence>
<keyword evidence="2" id="KW-1185">Reference proteome</keyword>
<organism evidence="1 2">
    <name type="scientific">Halosquirtibacter laminarini</name>
    <dbReference type="NCBI Taxonomy" id="3374600"/>
    <lineage>
        <taxon>Bacteria</taxon>
        <taxon>Pseudomonadati</taxon>
        <taxon>Bacteroidota</taxon>
        <taxon>Bacteroidia</taxon>
        <taxon>Marinilabiliales</taxon>
        <taxon>Prolixibacteraceae</taxon>
        <taxon>Halosquirtibacter</taxon>
    </lineage>
</organism>
<dbReference type="EMBL" id="CP081303">
    <property type="protein sequence ID" value="QZE15539.1"/>
    <property type="molecule type" value="Genomic_DNA"/>
</dbReference>
<reference evidence="1" key="1">
    <citation type="submission" date="2021-08" db="EMBL/GenBank/DDBJ databases">
        <title>Novel anaerobic bacterium isolated from sea squirt in East Sea, Republic of Korea.</title>
        <authorList>
            <person name="Nguyen T.H."/>
            <person name="Li Z."/>
            <person name="Lee Y.-J."/>
            <person name="Ko J."/>
            <person name="Kim S.-G."/>
        </authorList>
    </citation>
    <scope>NUCLEOTIDE SEQUENCE</scope>
    <source>
        <strain evidence="1">KCTC 25031</strain>
    </source>
</reference>
<evidence type="ECO:0000313" key="1">
    <source>
        <dbReference type="EMBL" id="QZE15539.1"/>
    </source>
</evidence>